<dbReference type="Gene3D" id="3.30.460.40">
    <property type="match status" value="1"/>
</dbReference>
<evidence type="ECO:0000313" key="1">
    <source>
        <dbReference type="EMBL" id="CDE32004.1"/>
    </source>
</evidence>
<organism evidence="1 2">
    <name type="scientific">Leyella stercorea CAG:629</name>
    <dbReference type="NCBI Taxonomy" id="1263103"/>
    <lineage>
        <taxon>Bacteria</taxon>
        <taxon>Pseudomonadati</taxon>
        <taxon>Bacteroidota</taxon>
        <taxon>Bacteroidia</taxon>
        <taxon>Bacteroidales</taxon>
        <taxon>Prevotellaceae</taxon>
        <taxon>Leyella</taxon>
    </lineage>
</organism>
<dbReference type="EMBL" id="CBIT010000114">
    <property type="protein sequence ID" value="CDE32004.1"/>
    <property type="molecule type" value="Genomic_DNA"/>
</dbReference>
<name>R7GX63_9BACT</name>
<dbReference type="Pfam" id="PF14907">
    <property type="entry name" value="NTP_transf_5"/>
    <property type="match status" value="1"/>
</dbReference>
<reference evidence="1" key="1">
    <citation type="submission" date="2012-11" db="EMBL/GenBank/DDBJ databases">
        <title>Dependencies among metagenomic species, viruses, plasmids and units of genetic variation.</title>
        <authorList>
            <person name="Nielsen H.B."/>
            <person name="Almeida M."/>
            <person name="Juncker A.S."/>
            <person name="Rasmussen S."/>
            <person name="Li J."/>
            <person name="Sunagawa S."/>
            <person name="Plichta D."/>
            <person name="Gautier L."/>
            <person name="Le Chatelier E."/>
            <person name="Peletier E."/>
            <person name="Bonde I."/>
            <person name="Nielsen T."/>
            <person name="Manichanh C."/>
            <person name="Arumugam M."/>
            <person name="Batto J."/>
            <person name="Santos M.B.Q.D."/>
            <person name="Blom N."/>
            <person name="Borruel N."/>
            <person name="Burgdorf K.S."/>
            <person name="Boumezbeur F."/>
            <person name="Casellas F."/>
            <person name="Dore J."/>
            <person name="Guarner F."/>
            <person name="Hansen T."/>
            <person name="Hildebrand F."/>
            <person name="Kaas R.S."/>
            <person name="Kennedy S."/>
            <person name="Kristiansen K."/>
            <person name="Kultima J.R."/>
            <person name="Leonard P."/>
            <person name="Levenez F."/>
            <person name="Lund O."/>
            <person name="Moumen B."/>
            <person name="Le Paslier D."/>
            <person name="Pons N."/>
            <person name="Pedersen O."/>
            <person name="Prifti E."/>
            <person name="Qin J."/>
            <person name="Raes J."/>
            <person name="Tap J."/>
            <person name="Tims S."/>
            <person name="Ussery D.W."/>
            <person name="Yamada T."/>
            <person name="MetaHit consortium"/>
            <person name="Renault P."/>
            <person name="Sicheritz-Ponten T."/>
            <person name="Bork P."/>
            <person name="Wang J."/>
            <person name="Brunak S."/>
            <person name="Ehrlich S.D."/>
        </authorList>
    </citation>
    <scope>NUCLEOTIDE SEQUENCE [LARGE SCALE GENOMIC DNA]</scope>
</reference>
<proteinExistence type="predicted"/>
<sequence>MGFKEEKCLLSLLKSALWGDVDPLESIGVSELCKTLALAREHTVEALVAYPVVGGKVKLACTPTSAAQRQELVMGMLRVEQTRRVQYERFKRILRELAALFRTYGIGYVVFKGVAVASHYQHPFLRAMGDIDFYVSPADFERSIDVLEREWHVKIERDETDKHYSFYWHGVRFELHHRIETFGRKRAQQEFDGWIEDVVRCQPATLDIDGEQLRVLPPVADVVVVFKHMINHLLVEGVGLRQVTDIAVLLADYHGKIDVGELRGRLRSLGYLGVFDAVVAMLDGYLGLPCAKVYSPLGKSDYRAARRLLRFVFDSGNFGRRAHAHHSDGWKKSAETAAIAFRHCLFAFGLMPGEILAFVPRRIRISIKKIFGR</sequence>
<evidence type="ECO:0008006" key="3">
    <source>
        <dbReference type="Google" id="ProtNLM"/>
    </source>
</evidence>
<dbReference type="STRING" id="1263103.BN741_01186"/>
<comment type="caution">
    <text evidence="1">The sequence shown here is derived from an EMBL/GenBank/DDBJ whole genome shotgun (WGS) entry which is preliminary data.</text>
</comment>
<dbReference type="Proteomes" id="UP000018072">
    <property type="component" value="Unassembled WGS sequence"/>
</dbReference>
<evidence type="ECO:0000313" key="2">
    <source>
        <dbReference type="Proteomes" id="UP000018072"/>
    </source>
</evidence>
<dbReference type="InterPro" id="IPR039498">
    <property type="entry name" value="NTP_transf_5"/>
</dbReference>
<dbReference type="SUPFAM" id="SSF81301">
    <property type="entry name" value="Nucleotidyltransferase"/>
    <property type="match status" value="1"/>
</dbReference>
<dbReference type="AlphaFoldDB" id="R7GX63"/>
<accession>R7GX63</accession>
<dbReference type="InterPro" id="IPR043519">
    <property type="entry name" value="NT_sf"/>
</dbReference>
<gene>
    <name evidence="1" type="ORF">BN741_01186</name>
</gene>
<protein>
    <recommendedName>
        <fullName evidence="3">Nucleotidyltransferase family protein</fullName>
    </recommendedName>
</protein>